<feature type="non-terminal residue" evidence="1">
    <location>
        <position position="1"/>
    </location>
</feature>
<reference evidence="1 2" key="1">
    <citation type="submission" date="2019-03" db="EMBL/GenBank/DDBJ databases">
        <title>Single cell metagenomics reveals metabolic interactions within the superorganism composed of flagellate Streblomastix strix and complex community of Bacteroidetes bacteria on its surface.</title>
        <authorList>
            <person name="Treitli S.C."/>
            <person name="Kolisko M."/>
            <person name="Husnik F."/>
            <person name="Keeling P."/>
            <person name="Hampl V."/>
        </authorList>
    </citation>
    <scope>NUCLEOTIDE SEQUENCE [LARGE SCALE GENOMIC DNA]</scope>
    <source>
        <strain evidence="1">ST1C</strain>
    </source>
</reference>
<evidence type="ECO:0000313" key="2">
    <source>
        <dbReference type="Proteomes" id="UP000324800"/>
    </source>
</evidence>
<dbReference type="AlphaFoldDB" id="A0A5J4U4T8"/>
<sequence>SLHLSLIVDATDRGSNTEIRQLLRIVLAFMPVDQLAMSFEVIILRVK</sequence>
<evidence type="ECO:0000313" key="1">
    <source>
        <dbReference type="EMBL" id="KAA6365344.1"/>
    </source>
</evidence>
<accession>A0A5J4U4T8</accession>
<protein>
    <submittedName>
        <fullName evidence="1">Uncharacterized protein</fullName>
    </submittedName>
</protein>
<organism evidence="1 2">
    <name type="scientific">Streblomastix strix</name>
    <dbReference type="NCBI Taxonomy" id="222440"/>
    <lineage>
        <taxon>Eukaryota</taxon>
        <taxon>Metamonada</taxon>
        <taxon>Preaxostyla</taxon>
        <taxon>Oxymonadida</taxon>
        <taxon>Streblomastigidae</taxon>
        <taxon>Streblomastix</taxon>
    </lineage>
</organism>
<dbReference type="Proteomes" id="UP000324800">
    <property type="component" value="Unassembled WGS sequence"/>
</dbReference>
<gene>
    <name evidence="1" type="ORF">EZS28_039129</name>
</gene>
<comment type="caution">
    <text evidence="1">The sequence shown here is derived from an EMBL/GenBank/DDBJ whole genome shotgun (WGS) entry which is preliminary data.</text>
</comment>
<name>A0A5J4U4T8_9EUKA</name>
<dbReference type="EMBL" id="SNRW01020556">
    <property type="protein sequence ID" value="KAA6365344.1"/>
    <property type="molecule type" value="Genomic_DNA"/>
</dbReference>
<proteinExistence type="predicted"/>